<keyword evidence="10" id="KW-1185">Reference proteome</keyword>
<keyword evidence="4 8" id="KW-0732">Signal</keyword>
<reference evidence="9 10" key="1">
    <citation type="submission" date="2019-04" db="EMBL/GenBank/DDBJ databases">
        <title>Taxonomy of novel Haliea sp. from mangrove soil of West Coast of India.</title>
        <authorList>
            <person name="Verma A."/>
            <person name="Kumar P."/>
            <person name="Krishnamurthi S."/>
        </authorList>
    </citation>
    <scope>NUCLEOTIDE SEQUENCE [LARGE SCALE GENOMIC DNA]</scope>
    <source>
        <strain evidence="9 10">SAOS-164</strain>
    </source>
</reference>
<gene>
    <name evidence="9" type="ORF">E4634_00645</name>
</gene>
<evidence type="ECO:0000256" key="7">
    <source>
        <dbReference type="ARBA" id="ARBA00023326"/>
    </source>
</evidence>
<keyword evidence="3" id="KW-0858">Xylan degradation</keyword>
<dbReference type="GO" id="GO:0005576">
    <property type="term" value="C:extracellular region"/>
    <property type="evidence" value="ECO:0007669"/>
    <property type="project" value="UniProtKB-SubCell"/>
</dbReference>
<organism evidence="9 10">
    <name type="scientific">Mangrovimicrobium sediminis</name>
    <dbReference type="NCBI Taxonomy" id="2562682"/>
    <lineage>
        <taxon>Bacteria</taxon>
        <taxon>Pseudomonadati</taxon>
        <taxon>Pseudomonadota</taxon>
        <taxon>Gammaproteobacteria</taxon>
        <taxon>Cellvibrionales</taxon>
        <taxon>Halieaceae</taxon>
        <taxon>Mangrovimicrobium</taxon>
    </lineage>
</organism>
<keyword evidence="2" id="KW-0964">Secreted</keyword>
<dbReference type="InterPro" id="IPR010126">
    <property type="entry name" value="Esterase_phb"/>
</dbReference>
<dbReference type="OrthoDB" id="5291933at2"/>
<keyword evidence="5" id="KW-0378">Hydrolase</keyword>
<dbReference type="EMBL" id="SRLE01000001">
    <property type="protein sequence ID" value="TGD76092.1"/>
    <property type="molecule type" value="Genomic_DNA"/>
</dbReference>
<dbReference type="PANTHER" id="PTHR38050">
    <property type="match status" value="1"/>
</dbReference>
<proteinExistence type="predicted"/>
<dbReference type="GO" id="GO:0045493">
    <property type="term" value="P:xylan catabolic process"/>
    <property type="evidence" value="ECO:0007669"/>
    <property type="project" value="UniProtKB-KW"/>
</dbReference>
<keyword evidence="6" id="KW-0119">Carbohydrate metabolism</keyword>
<dbReference type="AlphaFoldDB" id="A0A4Z0M8Q3"/>
<accession>A0A4Z0M8Q3</accession>
<evidence type="ECO:0000256" key="6">
    <source>
        <dbReference type="ARBA" id="ARBA00023277"/>
    </source>
</evidence>
<evidence type="ECO:0000313" key="9">
    <source>
        <dbReference type="EMBL" id="TGD76092.1"/>
    </source>
</evidence>
<protein>
    <submittedName>
        <fullName evidence="9">Polyhydroxybutyrate depolymerase</fullName>
    </submittedName>
</protein>
<dbReference type="InterPro" id="IPR029058">
    <property type="entry name" value="AB_hydrolase_fold"/>
</dbReference>
<dbReference type="PANTHER" id="PTHR38050:SF2">
    <property type="entry name" value="FERULOYL ESTERASE C-RELATED"/>
    <property type="match status" value="1"/>
</dbReference>
<dbReference type="InterPro" id="IPR043595">
    <property type="entry name" value="FaeB/C/D"/>
</dbReference>
<comment type="subcellular location">
    <subcellularLocation>
        <location evidence="1">Secreted</location>
    </subcellularLocation>
</comment>
<dbReference type="Pfam" id="PF10503">
    <property type="entry name" value="Esterase_PHB"/>
    <property type="match status" value="1"/>
</dbReference>
<dbReference type="SUPFAM" id="SSF53474">
    <property type="entry name" value="alpha/beta-Hydrolases"/>
    <property type="match status" value="1"/>
</dbReference>
<evidence type="ECO:0000256" key="4">
    <source>
        <dbReference type="ARBA" id="ARBA00022729"/>
    </source>
</evidence>
<comment type="caution">
    <text evidence="9">The sequence shown here is derived from an EMBL/GenBank/DDBJ whole genome shotgun (WGS) entry which is preliminary data.</text>
</comment>
<dbReference type="ESTHER" id="9gamm-a0a4z0m8q3">
    <property type="family name" value="Esterase_phb"/>
</dbReference>
<keyword evidence="7" id="KW-0624">Polysaccharide degradation</keyword>
<evidence type="ECO:0000256" key="8">
    <source>
        <dbReference type="SAM" id="SignalP"/>
    </source>
</evidence>
<sequence length="298" mass="32001">MPSSSLVWRLCVLVLLGLASACQARQDASGAQSIEVGGEQREYLVYVPPNLPKDARPPLVLVFHGGMGNAAKTEGFTHMDEVAREHGFIVIYPEGTVQRFSERHRTWNAGVCCGNSVRKRSDDVGFVGSLIDMAVDKYGVDPQRVYATGVSNGGMLTYRLACEMSDRIAAIAPVAGTLALTGCKPETPIAVLHVHGTADENVPAQGGVGKRSITRVDYRSVEESLAPLEAGNRCSGEPSADTLAPQRVMETYACQAAPVQYLKLIGGGHTWALGEGEGAALRLSQRIWEFFSAQQLQK</sequence>
<feature type="chain" id="PRO_5021252512" evidence="8">
    <location>
        <begin position="25"/>
        <end position="298"/>
    </location>
</feature>
<evidence type="ECO:0000256" key="1">
    <source>
        <dbReference type="ARBA" id="ARBA00004613"/>
    </source>
</evidence>
<name>A0A4Z0M8Q3_9GAMM</name>
<dbReference type="RefSeq" id="WP_135440669.1">
    <property type="nucleotide sequence ID" value="NZ_SRLE01000001.1"/>
</dbReference>
<feature type="signal peptide" evidence="8">
    <location>
        <begin position="1"/>
        <end position="24"/>
    </location>
</feature>
<dbReference type="GO" id="GO:0030600">
    <property type="term" value="F:feruloyl esterase activity"/>
    <property type="evidence" value="ECO:0007669"/>
    <property type="project" value="InterPro"/>
</dbReference>
<evidence type="ECO:0000313" key="10">
    <source>
        <dbReference type="Proteomes" id="UP000298050"/>
    </source>
</evidence>
<evidence type="ECO:0000256" key="2">
    <source>
        <dbReference type="ARBA" id="ARBA00022525"/>
    </source>
</evidence>
<evidence type="ECO:0000256" key="3">
    <source>
        <dbReference type="ARBA" id="ARBA00022651"/>
    </source>
</evidence>
<dbReference type="Proteomes" id="UP000298050">
    <property type="component" value="Unassembled WGS sequence"/>
</dbReference>
<evidence type="ECO:0000256" key="5">
    <source>
        <dbReference type="ARBA" id="ARBA00022801"/>
    </source>
</evidence>
<dbReference type="Gene3D" id="3.40.50.1820">
    <property type="entry name" value="alpha/beta hydrolase"/>
    <property type="match status" value="1"/>
</dbReference>